<comment type="function">
    <text evidence="13">CRISPR (clustered regularly interspaced short palindromic repeat) is an adaptive immune system that provides protection against mobile genetic elements (viruses, transposable elements and conjugative plasmids). CRISPR clusters contain sequences complementary to antecedent mobile elements and target invading nucleic acids. CRISPR clusters are transcribed and processed into CRISPR RNA (crRNA).</text>
</comment>
<comment type="cofactor">
    <cofactor evidence="13">
        <name>Mg(2+)</name>
        <dbReference type="ChEBI" id="CHEBI:18420"/>
    </cofactor>
    <cofactor evidence="13">
        <name>Mn(2+)</name>
        <dbReference type="ChEBI" id="CHEBI:29035"/>
    </cofactor>
    <text evidence="13">Mg(2+) or Mn(2+) required for ssDNA cleavage activity.</text>
</comment>
<dbReference type="GO" id="GO:0051536">
    <property type="term" value="F:iron-sulfur cluster binding"/>
    <property type="evidence" value="ECO:0007669"/>
    <property type="project" value="UniProtKB-KW"/>
</dbReference>
<evidence type="ECO:0000313" key="15">
    <source>
        <dbReference type="EMBL" id="MCC2125619.1"/>
    </source>
</evidence>
<keyword evidence="8 13" id="KW-0269">Exonuclease</keyword>
<dbReference type="Gene3D" id="3.90.320.10">
    <property type="match status" value="1"/>
</dbReference>
<name>A0AAE3A548_9FIRM</name>
<comment type="caution">
    <text evidence="15">The sequence shown here is derived from an EMBL/GenBank/DDBJ whole genome shotgun (WGS) entry which is preliminary data.</text>
</comment>
<evidence type="ECO:0000256" key="11">
    <source>
        <dbReference type="ARBA" id="ARBA00023118"/>
    </source>
</evidence>
<evidence type="ECO:0000256" key="7">
    <source>
        <dbReference type="ARBA" id="ARBA00022801"/>
    </source>
</evidence>
<evidence type="ECO:0000256" key="8">
    <source>
        <dbReference type="ARBA" id="ARBA00022839"/>
    </source>
</evidence>
<gene>
    <name evidence="15" type="primary">cas4</name>
    <name evidence="15" type="ORF">LKD36_05430</name>
</gene>
<sequence>MLYNEEDFLQLSGIQHFAFCRRQWALAYIELQWQENVRTVEGKLLHEKAHDVSLKEKRGDLIISRAMPVHSRELGISGECDIVEFHRSEQGISLAGRDGFYEVIPVEYKRGKPKETDIDALQLTAQAICLEEMLCCEIPCGYLFYGEIKHREKIEFTPLLREKVSSGFQEMHKYFEQRYTPKVKWSKSCNACSLKDICMPVLNKNLSVSRYIDQKIKEKDGD</sequence>
<keyword evidence="7 13" id="KW-0378">Hydrolase</keyword>
<comment type="cofactor">
    <cofactor evidence="1">
        <name>[4Fe-4S] cluster</name>
        <dbReference type="ChEBI" id="CHEBI:49883"/>
    </cofactor>
</comment>
<keyword evidence="11 13" id="KW-0051">Antiviral defense</keyword>
<dbReference type="PANTHER" id="PTHR36531:SF6">
    <property type="entry name" value="DNA REPLICATION ATP-DEPENDENT HELICASE_NUCLEASE DNA2"/>
    <property type="match status" value="1"/>
</dbReference>
<evidence type="ECO:0000256" key="2">
    <source>
        <dbReference type="ARBA" id="ARBA00009189"/>
    </source>
</evidence>
<dbReference type="InterPro" id="IPR013343">
    <property type="entry name" value="CRISPR-assoc_prot_Cas4"/>
</dbReference>
<dbReference type="NCBIfam" id="TIGR00372">
    <property type="entry name" value="cas4"/>
    <property type="match status" value="1"/>
</dbReference>
<feature type="domain" description="DUF83" evidence="14">
    <location>
        <begin position="12"/>
        <end position="199"/>
    </location>
</feature>
<dbReference type="InterPro" id="IPR022765">
    <property type="entry name" value="Dna2/Cas4_DUF83"/>
</dbReference>
<dbReference type="AlphaFoldDB" id="A0AAE3A548"/>
<dbReference type="GO" id="GO:0051607">
    <property type="term" value="P:defense response to virus"/>
    <property type="evidence" value="ECO:0007669"/>
    <property type="project" value="UniProtKB-KW"/>
</dbReference>
<accession>A0AAE3A548</accession>
<dbReference type="GO" id="GO:0004527">
    <property type="term" value="F:exonuclease activity"/>
    <property type="evidence" value="ECO:0007669"/>
    <property type="project" value="UniProtKB-KW"/>
</dbReference>
<dbReference type="PANTHER" id="PTHR36531">
    <property type="entry name" value="CRISPR-ASSOCIATED EXONUCLEASE CAS4"/>
    <property type="match status" value="1"/>
</dbReference>
<dbReference type="Proteomes" id="UP001198220">
    <property type="component" value="Unassembled WGS sequence"/>
</dbReference>
<keyword evidence="9 13" id="KW-0408">Iron</keyword>
<dbReference type="Pfam" id="PF01930">
    <property type="entry name" value="Cas_Cas4"/>
    <property type="match status" value="1"/>
</dbReference>
<dbReference type="InterPro" id="IPR011604">
    <property type="entry name" value="PDDEXK-like_dom_sf"/>
</dbReference>
<evidence type="ECO:0000256" key="3">
    <source>
        <dbReference type="ARBA" id="ARBA00012768"/>
    </source>
</evidence>
<proteinExistence type="inferred from homology"/>
<evidence type="ECO:0000256" key="6">
    <source>
        <dbReference type="ARBA" id="ARBA00022723"/>
    </source>
</evidence>
<keyword evidence="6 13" id="KW-0479">Metal-binding</keyword>
<keyword evidence="10 13" id="KW-0411">Iron-sulfur</keyword>
<evidence type="ECO:0000256" key="13">
    <source>
        <dbReference type="RuleBase" id="RU365022"/>
    </source>
</evidence>
<evidence type="ECO:0000256" key="12">
    <source>
        <dbReference type="ARBA" id="ARBA00023211"/>
    </source>
</evidence>
<dbReference type="RefSeq" id="WP_308459122.1">
    <property type="nucleotide sequence ID" value="NZ_JAJEPS010000004.1"/>
</dbReference>
<protein>
    <recommendedName>
        <fullName evidence="4 13">CRISPR-associated exonuclease Cas4</fullName>
        <ecNumber evidence="3 13">3.1.12.1</ecNumber>
    </recommendedName>
</protein>
<evidence type="ECO:0000256" key="9">
    <source>
        <dbReference type="ARBA" id="ARBA00023004"/>
    </source>
</evidence>
<evidence type="ECO:0000256" key="5">
    <source>
        <dbReference type="ARBA" id="ARBA00022722"/>
    </source>
</evidence>
<evidence type="ECO:0000259" key="14">
    <source>
        <dbReference type="Pfam" id="PF01930"/>
    </source>
</evidence>
<evidence type="ECO:0000256" key="4">
    <source>
        <dbReference type="ARBA" id="ARBA00020049"/>
    </source>
</evidence>
<comment type="cofactor">
    <cofactor evidence="13">
        <name>iron-sulfur cluster</name>
        <dbReference type="ChEBI" id="CHEBI:30408"/>
    </cofactor>
</comment>
<dbReference type="InterPro" id="IPR051827">
    <property type="entry name" value="Cas4_exonuclease"/>
</dbReference>
<dbReference type="EMBL" id="JAJEPS010000004">
    <property type="protein sequence ID" value="MCC2125619.1"/>
    <property type="molecule type" value="Genomic_DNA"/>
</dbReference>
<keyword evidence="5 13" id="KW-0540">Nuclease</keyword>
<keyword evidence="12 13" id="KW-0464">Manganese</keyword>
<comment type="similarity">
    <text evidence="2 13">Belongs to the CRISPR-associated exonuclease Cas4 family.</text>
</comment>
<reference evidence="15 16" key="1">
    <citation type="submission" date="2021-10" db="EMBL/GenBank/DDBJ databases">
        <title>Anaerobic single-cell dispensing facilitates the cultivation of human gut bacteria.</title>
        <authorList>
            <person name="Afrizal A."/>
        </authorList>
    </citation>
    <scope>NUCLEOTIDE SEQUENCE [LARGE SCALE GENOMIC DNA]</scope>
    <source>
        <strain evidence="15 16">CLA-AA-H276</strain>
    </source>
</reference>
<evidence type="ECO:0000256" key="1">
    <source>
        <dbReference type="ARBA" id="ARBA00001966"/>
    </source>
</evidence>
<dbReference type="GO" id="GO:0046872">
    <property type="term" value="F:metal ion binding"/>
    <property type="evidence" value="ECO:0007669"/>
    <property type="project" value="UniProtKB-KW"/>
</dbReference>
<evidence type="ECO:0000256" key="10">
    <source>
        <dbReference type="ARBA" id="ARBA00023014"/>
    </source>
</evidence>
<keyword evidence="16" id="KW-1185">Reference proteome</keyword>
<organism evidence="15 16">
    <name type="scientific">Hominiventricola filiformis</name>
    <dbReference type="NCBI Taxonomy" id="2885352"/>
    <lineage>
        <taxon>Bacteria</taxon>
        <taxon>Bacillati</taxon>
        <taxon>Bacillota</taxon>
        <taxon>Clostridia</taxon>
        <taxon>Lachnospirales</taxon>
        <taxon>Lachnospiraceae</taxon>
        <taxon>Hominiventricola</taxon>
    </lineage>
</organism>
<dbReference type="EC" id="3.1.12.1" evidence="3 13"/>
<evidence type="ECO:0000313" key="16">
    <source>
        <dbReference type="Proteomes" id="UP001198220"/>
    </source>
</evidence>